<organism evidence="1 2">
    <name type="scientific">Steinernema carpocapsae</name>
    <name type="common">Entomopathogenic nematode</name>
    <dbReference type="NCBI Taxonomy" id="34508"/>
    <lineage>
        <taxon>Eukaryota</taxon>
        <taxon>Metazoa</taxon>
        <taxon>Ecdysozoa</taxon>
        <taxon>Nematoda</taxon>
        <taxon>Chromadorea</taxon>
        <taxon>Rhabditida</taxon>
        <taxon>Tylenchina</taxon>
        <taxon>Panagrolaimomorpha</taxon>
        <taxon>Strongyloidoidea</taxon>
        <taxon>Steinernematidae</taxon>
        <taxon>Steinernema</taxon>
    </lineage>
</organism>
<gene>
    <name evidence="1" type="ORF">L596_029232</name>
</gene>
<evidence type="ECO:0000313" key="2">
    <source>
        <dbReference type="Proteomes" id="UP000298663"/>
    </source>
</evidence>
<proteinExistence type="predicted"/>
<accession>A0A4U5LU19</accession>
<dbReference type="EMBL" id="AZBU02000012">
    <property type="protein sequence ID" value="TKR59584.1"/>
    <property type="molecule type" value="Genomic_DNA"/>
</dbReference>
<evidence type="ECO:0000313" key="1">
    <source>
        <dbReference type="EMBL" id="TKR59584.1"/>
    </source>
</evidence>
<dbReference type="AlphaFoldDB" id="A0A4U5LU19"/>
<keyword evidence="2" id="KW-1185">Reference proteome</keyword>
<dbReference type="Proteomes" id="UP000298663">
    <property type="component" value="Unassembled WGS sequence"/>
</dbReference>
<name>A0A4U5LU19_STECR</name>
<reference evidence="1 2" key="1">
    <citation type="journal article" date="2015" name="Genome Biol.">
        <title>Comparative genomics of Steinernema reveals deeply conserved gene regulatory networks.</title>
        <authorList>
            <person name="Dillman A.R."/>
            <person name="Macchietto M."/>
            <person name="Porter C.F."/>
            <person name="Rogers A."/>
            <person name="Williams B."/>
            <person name="Antoshechkin I."/>
            <person name="Lee M.M."/>
            <person name="Goodwin Z."/>
            <person name="Lu X."/>
            <person name="Lewis E.E."/>
            <person name="Goodrich-Blair H."/>
            <person name="Stock S.P."/>
            <person name="Adams B.J."/>
            <person name="Sternberg P.W."/>
            <person name="Mortazavi A."/>
        </authorList>
    </citation>
    <scope>NUCLEOTIDE SEQUENCE [LARGE SCALE GENOMIC DNA]</scope>
    <source>
        <strain evidence="1 2">ALL</strain>
    </source>
</reference>
<sequence length="111" mass="12588">MGKTSKRRRRRNVEWRDKEHVGLQASNDVTDRVVSCHAIKSVLFSVSLHNNEVNRSLGPVKTTIFLAPNSAFSKNNYGLMMFNLNARSTLFLESISITIAVSDPIRDKNRI</sequence>
<protein>
    <submittedName>
        <fullName evidence="1">Uncharacterized protein</fullName>
    </submittedName>
</protein>
<reference evidence="1 2" key="2">
    <citation type="journal article" date="2019" name="G3 (Bethesda)">
        <title>Hybrid Assembly of the Genome of the Entomopathogenic Nematode Steinernema carpocapsae Identifies the X-Chromosome.</title>
        <authorList>
            <person name="Serra L."/>
            <person name="Macchietto M."/>
            <person name="Macias-Munoz A."/>
            <person name="McGill C.J."/>
            <person name="Rodriguez I.M."/>
            <person name="Rodriguez B."/>
            <person name="Murad R."/>
            <person name="Mortazavi A."/>
        </authorList>
    </citation>
    <scope>NUCLEOTIDE SEQUENCE [LARGE SCALE GENOMIC DNA]</scope>
    <source>
        <strain evidence="1 2">ALL</strain>
    </source>
</reference>
<comment type="caution">
    <text evidence="1">The sequence shown here is derived from an EMBL/GenBank/DDBJ whole genome shotgun (WGS) entry which is preliminary data.</text>
</comment>